<evidence type="ECO:0000313" key="2">
    <source>
        <dbReference type="Proteomes" id="UP000198417"/>
    </source>
</evidence>
<dbReference type="AlphaFoldDB" id="A0A238ZJE4"/>
<dbReference type="RefSeq" id="WP_089273767.1">
    <property type="nucleotide sequence ID" value="NZ_FZNN01000033.1"/>
</dbReference>
<dbReference type="EMBL" id="FZNN01000033">
    <property type="protein sequence ID" value="SNR83390.1"/>
    <property type="molecule type" value="Genomic_DNA"/>
</dbReference>
<reference evidence="1 2" key="1">
    <citation type="submission" date="2017-06" db="EMBL/GenBank/DDBJ databases">
        <authorList>
            <person name="Kim H.J."/>
            <person name="Triplett B.A."/>
        </authorList>
    </citation>
    <scope>NUCLEOTIDE SEQUENCE [LARGE SCALE GENOMIC DNA]</scope>
    <source>
        <strain evidence="1 2">DSM 29052</strain>
    </source>
</reference>
<evidence type="ECO:0008006" key="3">
    <source>
        <dbReference type="Google" id="ProtNLM"/>
    </source>
</evidence>
<protein>
    <recommendedName>
        <fullName evidence="3">SAM-dependent methyltransferase</fullName>
    </recommendedName>
</protein>
<dbReference type="SUPFAM" id="SSF53335">
    <property type="entry name" value="S-adenosyl-L-methionine-dependent methyltransferases"/>
    <property type="match status" value="1"/>
</dbReference>
<dbReference type="InterPro" id="IPR029063">
    <property type="entry name" value="SAM-dependent_MTases_sf"/>
</dbReference>
<dbReference type="Pfam" id="PF06080">
    <property type="entry name" value="DUF938"/>
    <property type="match status" value="1"/>
</dbReference>
<name>A0A238ZJE4_9RHOB</name>
<dbReference type="OrthoDB" id="5525831at2"/>
<evidence type="ECO:0000313" key="1">
    <source>
        <dbReference type="EMBL" id="SNR83390.1"/>
    </source>
</evidence>
<proteinExistence type="predicted"/>
<dbReference type="InterPro" id="IPR010342">
    <property type="entry name" value="DUF938"/>
</dbReference>
<keyword evidence="2" id="KW-1185">Reference proteome</keyword>
<gene>
    <name evidence="1" type="ORF">SAMN06265370_1333</name>
</gene>
<dbReference type="Gene3D" id="3.40.50.150">
    <property type="entry name" value="Vaccinia Virus protein VP39"/>
    <property type="match status" value="1"/>
</dbReference>
<dbReference type="PANTHER" id="PTHR20974:SF0">
    <property type="entry name" value="UPF0585 PROTEIN CG18661"/>
    <property type="match status" value="1"/>
</dbReference>
<sequence length="221" mass="23539">MSDFVPKDPLADPAATAASYSDLRHAPATVRNREPIRQALAELLPVQQCTVLEVASGSGEHALWMARALPQVTWAPSEATADGLAAIEAWRALCPDLANRVLPPVLIDADRPPWPGAPVDAVFVANLTHIAPWSATLGLVKGAAARLVAGGLLLTYGPFNEGGGFTGHGNAAFDADLRNRNPLWGLRDREAVDAIASAHGFLVEPAREMPTNNRLLVYRHP</sequence>
<accession>A0A238ZJE4</accession>
<organism evidence="1 2">
    <name type="scientific">Puniceibacterium sediminis</name>
    <dbReference type="NCBI Taxonomy" id="1608407"/>
    <lineage>
        <taxon>Bacteria</taxon>
        <taxon>Pseudomonadati</taxon>
        <taxon>Pseudomonadota</taxon>
        <taxon>Alphaproteobacteria</taxon>
        <taxon>Rhodobacterales</taxon>
        <taxon>Paracoccaceae</taxon>
        <taxon>Puniceibacterium</taxon>
    </lineage>
</organism>
<dbReference type="Proteomes" id="UP000198417">
    <property type="component" value="Unassembled WGS sequence"/>
</dbReference>
<dbReference type="PANTHER" id="PTHR20974">
    <property type="entry name" value="UPF0585 PROTEIN CG18661"/>
    <property type="match status" value="1"/>
</dbReference>